<dbReference type="PANTHER" id="PTHR30566:SF5">
    <property type="entry name" value="MECHANOSENSITIVE ION CHANNEL PROTEIN 1, MITOCHONDRIAL-RELATED"/>
    <property type="match status" value="1"/>
</dbReference>
<dbReference type="GO" id="GO:0055085">
    <property type="term" value="P:transmembrane transport"/>
    <property type="evidence" value="ECO:0007669"/>
    <property type="project" value="InterPro"/>
</dbReference>
<keyword evidence="4" id="KW-1185">Reference proteome</keyword>
<evidence type="ECO:0000256" key="1">
    <source>
        <dbReference type="SAM" id="Phobius"/>
    </source>
</evidence>
<dbReference type="HOGENOM" id="CLU_1072646_0_0_5"/>
<feature type="domain" description="Mechanosensitive ion channel MscS" evidence="2">
    <location>
        <begin position="73"/>
        <end position="117"/>
    </location>
</feature>
<protein>
    <submittedName>
        <fullName evidence="3">Probable integral membrane protein</fullName>
    </submittedName>
</protein>
<evidence type="ECO:0000313" key="4">
    <source>
        <dbReference type="Proteomes" id="UP000004310"/>
    </source>
</evidence>
<dbReference type="PANTHER" id="PTHR30566">
    <property type="entry name" value="YNAI-RELATED MECHANOSENSITIVE ION CHANNEL"/>
    <property type="match status" value="1"/>
</dbReference>
<keyword evidence="1" id="KW-0812">Transmembrane</keyword>
<dbReference type="AlphaFoldDB" id="Q0G6J4"/>
<gene>
    <name evidence="3" type="ORF">FP2506_07761</name>
</gene>
<feature type="transmembrane region" description="Helical" evidence="1">
    <location>
        <begin position="30"/>
        <end position="48"/>
    </location>
</feature>
<keyword evidence="1" id="KW-0472">Membrane</keyword>
<dbReference type="Proteomes" id="UP000004310">
    <property type="component" value="Unassembled WGS sequence"/>
</dbReference>
<dbReference type="eggNOG" id="COG0668">
    <property type="taxonomic scope" value="Bacteria"/>
</dbReference>
<name>Q0G6J4_9HYPH</name>
<dbReference type="InterPro" id="IPR006685">
    <property type="entry name" value="MscS_channel_2nd"/>
</dbReference>
<sequence length="259" mass="28188">MTIAHTVLFGFKAVPYAGLIRSRAASLRRACRYIAVIAGVSFVGWLSIEGLQSIIYSATALAVAIVMALKEMISSALGGLVRSGAAGLEPGDYVEIGDVRGYIDRLGLFTTRLVEADEFDLGQSGPRRAISMPNTRFLEQCVYSQSATAVTVTTRFSLTFETQRSLYEIAEWWQSRENAGGNREVGGASLAETSFSLAFGLTTNAMARPCVEVTFRSSVAEAKTLRRKLTIEFLDWLARDTTDHQKSGEPGDRVLQLVA</sequence>
<dbReference type="Gene3D" id="2.30.30.60">
    <property type="match status" value="1"/>
</dbReference>
<organism evidence="3 4">
    <name type="scientific">Fulvimarina pelagi HTCC2506</name>
    <dbReference type="NCBI Taxonomy" id="314231"/>
    <lineage>
        <taxon>Bacteria</taxon>
        <taxon>Pseudomonadati</taxon>
        <taxon>Pseudomonadota</taxon>
        <taxon>Alphaproteobacteria</taxon>
        <taxon>Hyphomicrobiales</taxon>
        <taxon>Aurantimonadaceae</taxon>
        <taxon>Fulvimarina</taxon>
    </lineage>
</organism>
<dbReference type="STRING" id="217511.GCA_001463845_00325"/>
<accession>Q0G6J4</accession>
<evidence type="ECO:0000259" key="2">
    <source>
        <dbReference type="Pfam" id="PF00924"/>
    </source>
</evidence>
<dbReference type="GO" id="GO:0016020">
    <property type="term" value="C:membrane"/>
    <property type="evidence" value="ECO:0007669"/>
    <property type="project" value="InterPro"/>
</dbReference>
<keyword evidence="1" id="KW-1133">Transmembrane helix</keyword>
<comment type="caution">
    <text evidence="3">The sequence shown here is derived from an EMBL/GenBank/DDBJ whole genome shotgun (WGS) entry which is preliminary data.</text>
</comment>
<dbReference type="RefSeq" id="WP_007066694.1">
    <property type="nucleotide sequence ID" value="NZ_DS022272.1"/>
</dbReference>
<dbReference type="EMBL" id="AATP01000001">
    <property type="protein sequence ID" value="EAU42720.1"/>
    <property type="molecule type" value="Genomic_DNA"/>
</dbReference>
<reference evidence="3 4" key="1">
    <citation type="journal article" date="2010" name="J. Bacteriol.">
        <title>Genome sequence of Fulvimarina pelagi HTCC2506T, a Mn(II)-oxidizing alphaproteobacterium possessing an aerobic anoxygenic photosynthetic gene cluster and Xanthorhodopsin.</title>
        <authorList>
            <person name="Kang I."/>
            <person name="Oh H.M."/>
            <person name="Lim S.I."/>
            <person name="Ferriera S."/>
            <person name="Giovannoni S.J."/>
            <person name="Cho J.C."/>
        </authorList>
    </citation>
    <scope>NUCLEOTIDE SEQUENCE [LARGE SCALE GENOMIC DNA]</scope>
    <source>
        <strain evidence="3 4">HTCC2506</strain>
    </source>
</reference>
<evidence type="ECO:0000313" key="3">
    <source>
        <dbReference type="EMBL" id="EAU42720.1"/>
    </source>
</evidence>
<dbReference type="InterPro" id="IPR023408">
    <property type="entry name" value="MscS_beta-dom_sf"/>
</dbReference>
<proteinExistence type="predicted"/>
<dbReference type="Pfam" id="PF00924">
    <property type="entry name" value="MS_channel_2nd"/>
    <property type="match status" value="1"/>
</dbReference>